<sequence>MSYFVVFTGEIRGYFERRRAIAALGSEFHFSFSQIKALLASSRSQLKKTNDRVEASRFIQKLWNSGWHSQLYLGAELLHCTKTSSERGESELPIVLGKLSSVDPRITISAPRGWRSCDNLNPSAIIQAGNVEANRYLIVLAQDRSELPSGLTLADYGEAQMKQCLGKVTNGEILRGPEAIEWPWQSVIVYEMCASIGRESIQYLVAFSQSAQCFYTAFLWTDSQSIQQAKIEFIQIVATFKYLPMGEEVAENKSSAVIAV</sequence>
<comment type="caution">
    <text evidence="1">The sequence shown here is derived from an EMBL/GenBank/DDBJ whole genome shotgun (WGS) entry which is preliminary data.</text>
</comment>
<name>A0ABV4NXM9_9GAMM</name>
<dbReference type="EMBL" id="JBGMEK010000007">
    <property type="protein sequence ID" value="MFA0810273.1"/>
    <property type="molecule type" value="Genomic_DNA"/>
</dbReference>
<keyword evidence="2" id="KW-1185">Reference proteome</keyword>
<protein>
    <submittedName>
        <fullName evidence="1">Uncharacterized protein</fullName>
    </submittedName>
</protein>
<proteinExistence type="predicted"/>
<evidence type="ECO:0000313" key="1">
    <source>
        <dbReference type="EMBL" id="MFA0810273.1"/>
    </source>
</evidence>
<dbReference type="Gene3D" id="3.40.1000.10">
    <property type="entry name" value="Mog1/PsbP, alpha/beta/alpha sandwich"/>
    <property type="match status" value="1"/>
</dbReference>
<accession>A0ABV4NXM9</accession>
<dbReference type="Proteomes" id="UP001569428">
    <property type="component" value="Unassembled WGS sequence"/>
</dbReference>
<organism evidence="1 2">
    <name type="scientific">Microbulbifer epialgicus</name>
    <dbReference type="NCBI Taxonomy" id="393907"/>
    <lineage>
        <taxon>Bacteria</taxon>
        <taxon>Pseudomonadati</taxon>
        <taxon>Pseudomonadota</taxon>
        <taxon>Gammaproteobacteria</taxon>
        <taxon>Cellvibrionales</taxon>
        <taxon>Microbulbiferaceae</taxon>
        <taxon>Microbulbifer</taxon>
    </lineage>
</organism>
<gene>
    <name evidence="1" type="ORF">ACCI49_05015</name>
</gene>
<evidence type="ECO:0000313" key="2">
    <source>
        <dbReference type="Proteomes" id="UP001569428"/>
    </source>
</evidence>
<dbReference type="RefSeq" id="WP_371837881.1">
    <property type="nucleotide sequence ID" value="NZ_JBGMEK010000007.1"/>
</dbReference>
<reference evidence="1 2" key="1">
    <citation type="submission" date="2024-08" db="EMBL/GenBank/DDBJ databases">
        <authorList>
            <person name="Ishaq N."/>
        </authorList>
    </citation>
    <scope>NUCLEOTIDE SEQUENCE [LARGE SCALE GENOMIC DNA]</scope>
    <source>
        <strain evidence="1 2">DSM 18651</strain>
    </source>
</reference>